<keyword evidence="1" id="KW-0472">Membrane</keyword>
<evidence type="ECO:0000256" key="1">
    <source>
        <dbReference type="SAM" id="Phobius"/>
    </source>
</evidence>
<evidence type="ECO:0000313" key="2">
    <source>
        <dbReference type="EMBL" id="QHU17103.1"/>
    </source>
</evidence>
<keyword evidence="1" id="KW-0812">Transmembrane</keyword>
<dbReference type="EMBL" id="MN740898">
    <property type="protein sequence ID" value="QHU17103.1"/>
    <property type="molecule type" value="Genomic_DNA"/>
</dbReference>
<feature type="transmembrane region" description="Helical" evidence="1">
    <location>
        <begin position="190"/>
        <end position="209"/>
    </location>
</feature>
<name>A0A6C0KIF4_9ZZZZ</name>
<organism evidence="2">
    <name type="scientific">viral metagenome</name>
    <dbReference type="NCBI Taxonomy" id="1070528"/>
    <lineage>
        <taxon>unclassified sequences</taxon>
        <taxon>metagenomes</taxon>
        <taxon>organismal metagenomes</taxon>
    </lineage>
</organism>
<dbReference type="AlphaFoldDB" id="A0A6C0KIF4"/>
<feature type="transmembrane region" description="Helical" evidence="1">
    <location>
        <begin position="148"/>
        <end position="170"/>
    </location>
</feature>
<sequence>MASTTRIADLPENITMSVHPPMHQGSIAGGIPSMNTRQPPEEHNPVYTQMNVHPNPYGNPQQPQMMPIPQQTQPYLQPQDTGPQYRLPSRDIPRETDMYTQDAAIQPNYIPPPPKLTSDYIRDYADEVDDEVRNHKQKKHKERMMDTFLTEFQIPIFVAILFFIFQMPAVNTLLYKRFSFLSIYGADGNFNFYGLFLKSVAFGSAYYSLSRIIEYLSSI</sequence>
<proteinExistence type="predicted"/>
<protein>
    <submittedName>
        <fullName evidence="2">Uncharacterized protein</fullName>
    </submittedName>
</protein>
<accession>A0A6C0KIF4</accession>
<reference evidence="2" key="1">
    <citation type="journal article" date="2020" name="Nature">
        <title>Giant virus diversity and host interactions through global metagenomics.</title>
        <authorList>
            <person name="Schulz F."/>
            <person name="Roux S."/>
            <person name="Paez-Espino D."/>
            <person name="Jungbluth S."/>
            <person name="Walsh D.A."/>
            <person name="Denef V.J."/>
            <person name="McMahon K.D."/>
            <person name="Konstantinidis K.T."/>
            <person name="Eloe-Fadrosh E.A."/>
            <person name="Kyrpides N.C."/>
            <person name="Woyke T."/>
        </authorList>
    </citation>
    <scope>NUCLEOTIDE SEQUENCE</scope>
    <source>
        <strain evidence="2">GVMAG-S-3300012000-57</strain>
    </source>
</reference>
<keyword evidence="1" id="KW-1133">Transmembrane helix</keyword>